<dbReference type="RefSeq" id="WP_064776478.1">
    <property type="nucleotide sequence ID" value="NZ_LYUD01000156.1"/>
</dbReference>
<dbReference type="PATRIC" id="fig|438.15.peg.3103"/>
<evidence type="ECO:0000313" key="1">
    <source>
        <dbReference type="EMBL" id="OAZ61307.1"/>
    </source>
</evidence>
<proteinExistence type="predicted"/>
<evidence type="ECO:0000313" key="2">
    <source>
        <dbReference type="Proteomes" id="UP000093796"/>
    </source>
</evidence>
<sequence>MPSEIVWNDAYARASAVAEKLRLPIGDPLTWDFSSNLEAFAALDLASASIESLELGDRQAQESGQICIMLWIPQGKMNTPTVLSIMNAFEATFRTEPADPDKRWPAGLFYDGQNYTPPSFLGQTGNWYVATLMVDYRWQNITEQTP</sequence>
<name>A0A1A0CG24_ACEPA</name>
<dbReference type="AlphaFoldDB" id="A0A1A0CG24"/>
<accession>A0A1A0CG24</accession>
<dbReference type="EMBL" id="LYUD01000156">
    <property type="protein sequence ID" value="OAZ61307.1"/>
    <property type="molecule type" value="Genomic_DNA"/>
</dbReference>
<dbReference type="Proteomes" id="UP000093796">
    <property type="component" value="Unassembled WGS sequence"/>
</dbReference>
<dbReference type="OrthoDB" id="7219929at2"/>
<comment type="caution">
    <text evidence="1">The sequence shown here is derived from an EMBL/GenBank/DDBJ whole genome shotgun (WGS) entry which is preliminary data.</text>
</comment>
<reference evidence="1 2" key="1">
    <citation type="submission" date="2016-05" db="EMBL/GenBank/DDBJ databases">
        <title>Genome sequencing of Acetobacter pasteurianus strain SRCM100623.</title>
        <authorList>
            <person name="Song Y.R."/>
        </authorList>
    </citation>
    <scope>NUCLEOTIDE SEQUENCE [LARGE SCALE GENOMIC DNA]</scope>
    <source>
        <strain evidence="1 2">SRCM100623</strain>
    </source>
</reference>
<gene>
    <name evidence="1" type="ORF">SRCM100623_02810</name>
</gene>
<organism evidence="1 2">
    <name type="scientific">Acetobacter pasteurianus</name>
    <name type="common">Acetobacter turbidans</name>
    <dbReference type="NCBI Taxonomy" id="438"/>
    <lineage>
        <taxon>Bacteria</taxon>
        <taxon>Pseudomonadati</taxon>
        <taxon>Pseudomonadota</taxon>
        <taxon>Alphaproteobacteria</taxon>
        <taxon>Acetobacterales</taxon>
        <taxon>Acetobacteraceae</taxon>
        <taxon>Acetobacter</taxon>
    </lineage>
</organism>
<protein>
    <submittedName>
        <fullName evidence="1">Uncharacterized protein</fullName>
    </submittedName>
</protein>